<evidence type="ECO:0000313" key="5">
    <source>
        <dbReference type="EMBL" id="RVT96001.1"/>
    </source>
</evidence>
<dbReference type="EMBL" id="SACL01000004">
    <property type="protein sequence ID" value="RVT96001.1"/>
    <property type="molecule type" value="Genomic_DNA"/>
</dbReference>
<protein>
    <submittedName>
        <fullName evidence="5">Class I SAM-dependent methyltransferase</fullName>
    </submittedName>
</protein>
<dbReference type="RefSeq" id="WP_127787934.1">
    <property type="nucleotide sequence ID" value="NZ_SACL01000004.1"/>
</dbReference>
<evidence type="ECO:0000256" key="2">
    <source>
        <dbReference type="ARBA" id="ARBA00022679"/>
    </source>
</evidence>
<feature type="domain" description="Methyltransferase" evidence="4">
    <location>
        <begin position="79"/>
        <end position="175"/>
    </location>
</feature>
<dbReference type="OrthoDB" id="116799at2"/>
<dbReference type="AlphaFoldDB" id="A0A437MEB7"/>
<proteinExistence type="predicted"/>
<dbReference type="PANTHER" id="PTHR43464">
    <property type="entry name" value="METHYLTRANSFERASE"/>
    <property type="match status" value="1"/>
</dbReference>
<evidence type="ECO:0000256" key="1">
    <source>
        <dbReference type="ARBA" id="ARBA00022603"/>
    </source>
</evidence>
<name>A0A437MEB7_9PROT</name>
<dbReference type="Gene3D" id="3.40.50.150">
    <property type="entry name" value="Vaccinia Virus protein VP39"/>
    <property type="match status" value="1"/>
</dbReference>
<dbReference type="CDD" id="cd02440">
    <property type="entry name" value="AdoMet_MTases"/>
    <property type="match status" value="1"/>
</dbReference>
<dbReference type="Pfam" id="PF13649">
    <property type="entry name" value="Methyltransf_25"/>
    <property type="match status" value="1"/>
</dbReference>
<reference evidence="5 6" key="1">
    <citation type="submission" date="2019-01" db="EMBL/GenBank/DDBJ databases">
        <authorList>
            <person name="Chen W.-M."/>
        </authorList>
    </citation>
    <scope>NUCLEOTIDE SEQUENCE [LARGE SCALE GENOMIC DNA]</scope>
    <source>
        <strain evidence="5 6">CCP-6</strain>
    </source>
</reference>
<gene>
    <name evidence="5" type="ORF">EOD42_12790</name>
</gene>
<dbReference type="InterPro" id="IPR041698">
    <property type="entry name" value="Methyltransf_25"/>
</dbReference>
<dbReference type="PANTHER" id="PTHR43464:SF19">
    <property type="entry name" value="UBIQUINONE BIOSYNTHESIS O-METHYLTRANSFERASE, MITOCHONDRIAL"/>
    <property type="match status" value="1"/>
</dbReference>
<comment type="caution">
    <text evidence="5">The sequence shown here is derived from an EMBL/GenBank/DDBJ whole genome shotgun (WGS) entry which is preliminary data.</text>
</comment>
<dbReference type="GO" id="GO:0032259">
    <property type="term" value="P:methylation"/>
    <property type="evidence" value="ECO:0007669"/>
    <property type="project" value="UniProtKB-KW"/>
</dbReference>
<keyword evidence="3" id="KW-0949">S-adenosyl-L-methionine</keyword>
<dbReference type="Proteomes" id="UP000282957">
    <property type="component" value="Unassembled WGS sequence"/>
</dbReference>
<evidence type="ECO:0000256" key="3">
    <source>
        <dbReference type="ARBA" id="ARBA00022691"/>
    </source>
</evidence>
<keyword evidence="1 5" id="KW-0489">Methyltransferase</keyword>
<organism evidence="5 6">
    <name type="scientific">Rhodovarius crocodyli</name>
    <dbReference type="NCBI Taxonomy" id="1979269"/>
    <lineage>
        <taxon>Bacteria</taxon>
        <taxon>Pseudomonadati</taxon>
        <taxon>Pseudomonadota</taxon>
        <taxon>Alphaproteobacteria</taxon>
        <taxon>Acetobacterales</taxon>
        <taxon>Roseomonadaceae</taxon>
        <taxon>Rhodovarius</taxon>
    </lineage>
</organism>
<evidence type="ECO:0000259" key="4">
    <source>
        <dbReference type="Pfam" id="PF13649"/>
    </source>
</evidence>
<accession>A0A437MEB7</accession>
<dbReference type="SUPFAM" id="SSF53335">
    <property type="entry name" value="S-adenosyl-L-methionine-dependent methyltransferases"/>
    <property type="match status" value="1"/>
</dbReference>
<dbReference type="InterPro" id="IPR029063">
    <property type="entry name" value="SAM-dependent_MTases_sf"/>
</dbReference>
<sequence length="227" mass="25323">MGIISFMRLRDIGLFLKSAKTDAAIAKHRETMTQGEAMEAVYAERGDPWASASPRYLYQRRKYEVMAGLLPETRFRSALDIGCGVGGMLRQLSPRADRVTGVDVAPTAIEFARRANADLTNIDYAVHDILSLPAEWDGSFDLIVVSDVLYYLSPLTDEALKEIGARLARLLAPGGILLLANHYFFQLDPDSRVTRRIHDAMRWQPGLTLISEHRKPFFLASVLRAGS</sequence>
<keyword evidence="2 5" id="KW-0808">Transferase</keyword>
<dbReference type="GO" id="GO:0008168">
    <property type="term" value="F:methyltransferase activity"/>
    <property type="evidence" value="ECO:0007669"/>
    <property type="project" value="UniProtKB-KW"/>
</dbReference>
<evidence type="ECO:0000313" key="6">
    <source>
        <dbReference type="Proteomes" id="UP000282957"/>
    </source>
</evidence>
<keyword evidence="6" id="KW-1185">Reference proteome</keyword>